<reference evidence="8" key="1">
    <citation type="journal article" date="2014" name="Nat. Commun.">
        <title>The emerging biofuel crop Camelina sativa retains a highly undifferentiated hexaploid genome structure.</title>
        <authorList>
            <person name="Kagale S."/>
            <person name="Koh C."/>
            <person name="Nixon J."/>
            <person name="Bollina V."/>
            <person name="Clarke W.E."/>
            <person name="Tuteja R."/>
            <person name="Spillane C."/>
            <person name="Robinson S.J."/>
            <person name="Links M.G."/>
            <person name="Clarke C."/>
            <person name="Higgins E.E."/>
            <person name="Huebert T."/>
            <person name="Sharpe A.G."/>
            <person name="Parkin I.A."/>
        </authorList>
    </citation>
    <scope>NUCLEOTIDE SEQUENCE [LARGE SCALE GENOMIC DNA]</scope>
    <source>
        <strain evidence="8">cv. DH55</strain>
    </source>
</reference>
<feature type="modified residue" description="4-aspartylphosphate" evidence="6">
    <location>
        <position position="80"/>
    </location>
</feature>
<dbReference type="InterPro" id="IPR006447">
    <property type="entry name" value="Myb_dom_plants"/>
</dbReference>
<keyword evidence="2" id="KW-0902">Two-component regulatory system</keyword>
<dbReference type="PANTHER" id="PTHR43874">
    <property type="entry name" value="TWO-COMPONENT RESPONSE REGULATOR"/>
    <property type="match status" value="1"/>
</dbReference>
<sequence>MLVANRSKDEVDSTSDITSLLNQFPANTNVLVVDTNFTTLLNMKRIMRQHDYQVTIETDAEKALAFLTSCKHDINIVIWDYHMPEIDGLQALKSIASKMDLPVMIMADDNQTESVIKAIVHGACDYVLKPVKEDKIENLWQHIVRKKVMSKRNISPPVKSDLAQTDGLKQGKVDSKIVDQEQNIGKKEKSAPTRPWTREIQAVQSDLVQINVLEQHNEYPITINQDNGEQNIGKNIEGAANGPWMGEIQSVQVDVVQVNVLDQHNNYSKTINQDHGKLNIDKKEESGAKRPLITWNRELQPVQSDLLQINVFNKHNYYHKTRNQDSGERSIDKKKERVETRPWMTWTKATQPFQINDLAQQNYYSKRINQDKGEQSIDKADKKPCMRAEEKELVQTDDSNNGDSVEIIDKRVWRKTRKQRMTWTKDLHNKFLEAIEINGGIEKANPKVLLDCLQGMKIQGLTRNNVASHLQVQKHRIYLEEKQIPQTQNIGWSTEYRAAPSLQGLNYVHTGILQYVSNGPALNPIQQNQYLNGAVNPIQHNQYQNGAVNHIHQKEYQNGVVNPIQQNQNGAVNSIQQNDQYQNRAVNPFQHNDQYQSKVVNLIQQNQYQNGAVNPIQQKQYQNGVVNPIKQNQYQNGAANLSQQNQYQNRAVNLIQQNDQYQNGYLAMNKNPFITNPSLPRVFYFDNQPRQPQQQQSSPQFNYLTSNEELGKGSDIYAPDPQLTYQNLPYM</sequence>
<evidence type="ECO:0000256" key="1">
    <source>
        <dbReference type="ARBA" id="ARBA00004123"/>
    </source>
</evidence>
<dbReference type="InterPro" id="IPR001789">
    <property type="entry name" value="Sig_transdc_resp-reg_receiver"/>
</dbReference>
<dbReference type="InterPro" id="IPR011006">
    <property type="entry name" value="CheY-like_superfamily"/>
</dbReference>
<protein>
    <submittedName>
        <fullName evidence="9">Uncharacterized protein LOC104779235</fullName>
    </submittedName>
</protein>
<comment type="subcellular location">
    <subcellularLocation>
        <location evidence="1">Nucleus</location>
    </subcellularLocation>
</comment>
<dbReference type="CDD" id="cd17584">
    <property type="entry name" value="REC_typeB_ARR-like"/>
    <property type="match status" value="1"/>
</dbReference>
<organism evidence="8 9">
    <name type="scientific">Camelina sativa</name>
    <name type="common">False flax</name>
    <name type="synonym">Myagrum sativum</name>
    <dbReference type="NCBI Taxonomy" id="90675"/>
    <lineage>
        <taxon>Eukaryota</taxon>
        <taxon>Viridiplantae</taxon>
        <taxon>Streptophyta</taxon>
        <taxon>Embryophyta</taxon>
        <taxon>Tracheophyta</taxon>
        <taxon>Spermatophyta</taxon>
        <taxon>Magnoliopsida</taxon>
        <taxon>eudicotyledons</taxon>
        <taxon>Gunneridae</taxon>
        <taxon>Pentapetalae</taxon>
        <taxon>rosids</taxon>
        <taxon>malvids</taxon>
        <taxon>Brassicales</taxon>
        <taxon>Brassicaceae</taxon>
        <taxon>Camelineae</taxon>
        <taxon>Camelina</taxon>
    </lineage>
</organism>
<evidence type="ECO:0000313" key="8">
    <source>
        <dbReference type="Proteomes" id="UP000694864"/>
    </source>
</evidence>
<proteinExistence type="predicted"/>
<dbReference type="SUPFAM" id="SSF46689">
    <property type="entry name" value="Homeodomain-like"/>
    <property type="match status" value="1"/>
</dbReference>
<evidence type="ECO:0000256" key="4">
    <source>
        <dbReference type="ARBA" id="ARBA00023163"/>
    </source>
</evidence>
<dbReference type="RefSeq" id="XP_019096303.1">
    <property type="nucleotide sequence ID" value="XM_019240758.1"/>
</dbReference>
<dbReference type="Gene3D" id="1.10.10.60">
    <property type="entry name" value="Homeodomain-like"/>
    <property type="match status" value="1"/>
</dbReference>
<evidence type="ECO:0000259" key="7">
    <source>
        <dbReference type="PROSITE" id="PS50110"/>
    </source>
</evidence>
<dbReference type="Gene3D" id="3.40.50.2300">
    <property type="match status" value="1"/>
</dbReference>
<keyword evidence="3" id="KW-0805">Transcription regulation</keyword>
<dbReference type="SMART" id="SM00448">
    <property type="entry name" value="REC"/>
    <property type="match status" value="1"/>
</dbReference>
<keyword evidence="4" id="KW-0804">Transcription</keyword>
<gene>
    <name evidence="9" type="primary">LOC104779235</name>
</gene>
<dbReference type="Pfam" id="PF00072">
    <property type="entry name" value="Response_reg"/>
    <property type="match status" value="1"/>
</dbReference>
<evidence type="ECO:0000313" key="9">
    <source>
        <dbReference type="RefSeq" id="XP_019096303.1"/>
    </source>
</evidence>
<dbReference type="InterPro" id="IPR009057">
    <property type="entry name" value="Homeodomain-like_sf"/>
</dbReference>
<evidence type="ECO:0000256" key="2">
    <source>
        <dbReference type="ARBA" id="ARBA00023012"/>
    </source>
</evidence>
<keyword evidence="6" id="KW-0597">Phosphoprotein</keyword>
<dbReference type="Proteomes" id="UP000694864">
    <property type="component" value="Chromosome 3"/>
</dbReference>
<dbReference type="SUPFAM" id="SSF52172">
    <property type="entry name" value="CheY-like"/>
    <property type="match status" value="1"/>
</dbReference>
<dbReference type="PANTHER" id="PTHR43874:SF98">
    <property type="entry name" value="TWO-COMPONENT RESPONSE REGULATOR ARR19-RELATED"/>
    <property type="match status" value="1"/>
</dbReference>
<evidence type="ECO:0000256" key="6">
    <source>
        <dbReference type="PROSITE-ProRule" id="PRU00169"/>
    </source>
</evidence>
<dbReference type="NCBIfam" id="TIGR01557">
    <property type="entry name" value="myb_SHAQKYF"/>
    <property type="match status" value="1"/>
</dbReference>
<accession>A0ABM1RBB5</accession>
<evidence type="ECO:0000256" key="3">
    <source>
        <dbReference type="ARBA" id="ARBA00023015"/>
    </source>
</evidence>
<dbReference type="InterPro" id="IPR045279">
    <property type="entry name" value="ARR-like"/>
</dbReference>
<keyword evidence="8" id="KW-1185">Reference proteome</keyword>
<feature type="domain" description="Response regulatory" evidence="7">
    <location>
        <begin position="29"/>
        <end position="144"/>
    </location>
</feature>
<evidence type="ECO:0000256" key="5">
    <source>
        <dbReference type="ARBA" id="ARBA00023242"/>
    </source>
</evidence>
<dbReference type="PROSITE" id="PS50110">
    <property type="entry name" value="RESPONSE_REGULATORY"/>
    <property type="match status" value="1"/>
</dbReference>
<dbReference type="GeneID" id="104779235"/>
<reference evidence="9" key="2">
    <citation type="submission" date="2025-08" db="UniProtKB">
        <authorList>
            <consortium name="RefSeq"/>
        </authorList>
    </citation>
    <scope>IDENTIFICATION</scope>
    <source>
        <tissue evidence="9">Leaf</tissue>
    </source>
</reference>
<keyword evidence="5" id="KW-0539">Nucleus</keyword>
<name>A0ABM1RBB5_CAMSA</name>